<dbReference type="EMBL" id="JACHXW010000016">
    <property type="protein sequence ID" value="MBB3154401.1"/>
    <property type="molecule type" value="Genomic_DNA"/>
</dbReference>
<keyword evidence="1" id="KW-0812">Transmembrane</keyword>
<name>A0A7W5CB03_9BACL</name>
<gene>
    <name evidence="2" type="ORF">FHS16_004483</name>
</gene>
<dbReference type="Proteomes" id="UP000518605">
    <property type="component" value="Unassembled WGS sequence"/>
</dbReference>
<accession>A0A7W5CB03</accession>
<keyword evidence="1" id="KW-0472">Membrane</keyword>
<dbReference type="InterPro" id="IPR020076">
    <property type="entry name" value="DUF2768"/>
</dbReference>
<comment type="caution">
    <text evidence="2">The sequence shown here is derived from an EMBL/GenBank/DDBJ whole genome shotgun (WGS) entry which is preliminary data.</text>
</comment>
<keyword evidence="3" id="KW-1185">Reference proteome</keyword>
<protein>
    <submittedName>
        <fullName evidence="2">Vacuolar-type H+-ATPase subunit I/STV1</fullName>
    </submittedName>
</protein>
<feature type="transmembrane region" description="Helical" evidence="1">
    <location>
        <begin position="38"/>
        <end position="58"/>
    </location>
</feature>
<evidence type="ECO:0000313" key="2">
    <source>
        <dbReference type="EMBL" id="MBB3154401.1"/>
    </source>
</evidence>
<organism evidence="2 3">
    <name type="scientific">Paenibacillus endophyticus</name>
    <dbReference type="NCBI Taxonomy" id="1294268"/>
    <lineage>
        <taxon>Bacteria</taxon>
        <taxon>Bacillati</taxon>
        <taxon>Bacillota</taxon>
        <taxon>Bacilli</taxon>
        <taxon>Bacillales</taxon>
        <taxon>Paenibacillaceae</taxon>
        <taxon>Paenibacillus</taxon>
    </lineage>
</organism>
<reference evidence="2 3" key="1">
    <citation type="submission" date="2020-08" db="EMBL/GenBank/DDBJ databases">
        <title>Genomic Encyclopedia of Type Strains, Phase III (KMG-III): the genomes of soil and plant-associated and newly described type strains.</title>
        <authorList>
            <person name="Whitman W."/>
        </authorList>
    </citation>
    <scope>NUCLEOTIDE SEQUENCE [LARGE SCALE GENOMIC DNA]</scope>
    <source>
        <strain evidence="2 3">CECT 8234</strain>
    </source>
</reference>
<evidence type="ECO:0000313" key="3">
    <source>
        <dbReference type="Proteomes" id="UP000518605"/>
    </source>
</evidence>
<dbReference type="Pfam" id="PF10966">
    <property type="entry name" value="DUF2768"/>
    <property type="match status" value="1"/>
</dbReference>
<evidence type="ECO:0000256" key="1">
    <source>
        <dbReference type="SAM" id="Phobius"/>
    </source>
</evidence>
<dbReference type="AlphaFoldDB" id="A0A7W5CB03"/>
<proteinExistence type="predicted"/>
<sequence length="59" mass="6457">MDAMTKMWVSLFGIGMMAIAALLITFARMKTKGALKFVLSLIAFFILIIGFICGLISII</sequence>
<keyword evidence="1" id="KW-1133">Transmembrane helix</keyword>
<feature type="transmembrane region" description="Helical" evidence="1">
    <location>
        <begin position="6"/>
        <end position="26"/>
    </location>
</feature>
<dbReference type="RefSeq" id="WP_183567793.1">
    <property type="nucleotide sequence ID" value="NZ_CBCSLB010000025.1"/>
</dbReference>